<evidence type="ECO:0000256" key="3">
    <source>
        <dbReference type="ARBA" id="ARBA00022833"/>
    </source>
</evidence>
<protein>
    <recommendedName>
        <fullName evidence="5">RING-type domain-containing protein</fullName>
    </recommendedName>
</protein>
<gene>
    <name evidence="6" type="ORF">PNEG_01081</name>
</gene>
<dbReference type="OrthoDB" id="6105938at2759"/>
<dbReference type="GO" id="GO:0061630">
    <property type="term" value="F:ubiquitin protein ligase activity"/>
    <property type="evidence" value="ECO:0007669"/>
    <property type="project" value="InterPro"/>
</dbReference>
<dbReference type="RefSeq" id="XP_007872993.1">
    <property type="nucleotide sequence ID" value="XM_007874802.1"/>
</dbReference>
<dbReference type="PANTHER" id="PTHR44080:SF1">
    <property type="entry name" value="E3 UBIQUITIN-PROTEIN LIGASE COP1"/>
    <property type="match status" value="1"/>
</dbReference>
<dbReference type="PANTHER" id="PTHR44080">
    <property type="entry name" value="E3 UBIQUITIN-PROTEIN LIGASE COP1"/>
    <property type="match status" value="1"/>
</dbReference>
<dbReference type="OMA" id="ICEICVG"/>
<dbReference type="SMART" id="SM00184">
    <property type="entry name" value="RING"/>
    <property type="match status" value="1"/>
</dbReference>
<dbReference type="GeneID" id="19894778"/>
<dbReference type="InterPro" id="IPR001841">
    <property type="entry name" value="Znf_RING"/>
</dbReference>
<evidence type="ECO:0000259" key="5">
    <source>
        <dbReference type="PROSITE" id="PS50089"/>
    </source>
</evidence>
<dbReference type="InterPro" id="IPR017907">
    <property type="entry name" value="Znf_RING_CS"/>
</dbReference>
<sequence length="384" mass="44652">MEELELDIAKLKRSLICEICVGLFGSPFMLSCGHVFCYGCILDWLFHKRTCPTCRHPLSQSPSFAYLVQEMVDVFVHRMEASDPEGEGKHVKKHQEDQRKRMEENRDNLFFDLFVETKFTSVLCDREDGVMRCMRCYWEIEGTVCAHCGFQFSDEEVSSLNDFSYSDLHVASELHDQDSLYQDSICSEPDDYDYDDPFIDDRPTDEIERDLSIEEINDSKDLLEQSFSTLYSDTAEDKGFDEISYDSLIEKHERRSKKSKKRGKNVSLGTQRSISQLILLDSDENVNIHENSSTLSNSRSDLVSFPEKRNEKLRYIDLSSNSSKYQETYPSNSNHDIINEYLSDDFSISSLQKYQFPRKQCSKTRNRCRIINIPSSVNDSDYNE</sequence>
<name>M7NUZ2_PNEMU</name>
<evidence type="ECO:0000313" key="6">
    <source>
        <dbReference type="EMBL" id="EMR10936.1"/>
    </source>
</evidence>
<evidence type="ECO:0000256" key="1">
    <source>
        <dbReference type="ARBA" id="ARBA00022723"/>
    </source>
</evidence>
<comment type="caution">
    <text evidence="6">The sequence shown here is derived from an EMBL/GenBank/DDBJ whole genome shotgun (WGS) entry which is preliminary data.</text>
</comment>
<keyword evidence="7" id="KW-1185">Reference proteome</keyword>
<reference evidence="7" key="1">
    <citation type="journal article" date="2016" name="Nat. Commun.">
        <title>Genome analysis of three Pneumocystis species reveals adaptation mechanisms to life exclusively in mammalian hosts.</title>
        <authorList>
            <person name="Ma L."/>
            <person name="Chen Z."/>
            <person name="Huang D.W."/>
            <person name="Kutty G."/>
            <person name="Ishihara M."/>
            <person name="Wang H."/>
            <person name="Abouelleil A."/>
            <person name="Bishop L."/>
            <person name="Davey E."/>
            <person name="Deng R."/>
            <person name="Deng X."/>
            <person name="Fan L."/>
            <person name="Fantoni G."/>
            <person name="Fitzgerald M."/>
            <person name="Gogineni E."/>
            <person name="Goldberg J.M."/>
            <person name="Handley G."/>
            <person name="Hu X."/>
            <person name="Huber C."/>
            <person name="Jiao X."/>
            <person name="Jones K."/>
            <person name="Levin J.Z."/>
            <person name="Liu Y."/>
            <person name="Macdonald P."/>
            <person name="Melnikov A."/>
            <person name="Raley C."/>
            <person name="Sassi M."/>
            <person name="Sherman B.T."/>
            <person name="Song X."/>
            <person name="Sykes S."/>
            <person name="Tran B."/>
            <person name="Walsh L."/>
            <person name="Xia Y."/>
            <person name="Yang J."/>
            <person name="Young S."/>
            <person name="Zeng Q."/>
            <person name="Zheng X."/>
            <person name="Stephens R."/>
            <person name="Nusbaum C."/>
            <person name="Birren B.W."/>
            <person name="Azadi P."/>
            <person name="Lempicki R.A."/>
            <person name="Cuomo C.A."/>
            <person name="Kovacs J.A."/>
        </authorList>
    </citation>
    <scope>NUCLEOTIDE SEQUENCE [LARGE SCALE GENOMIC DNA]</scope>
    <source>
        <strain evidence="7">B123</strain>
    </source>
</reference>
<organism evidence="6 7">
    <name type="scientific">Pneumocystis murina (strain B123)</name>
    <name type="common">Mouse pneumocystis pneumonia agent</name>
    <name type="synonym">Pneumocystis carinii f. sp. muris</name>
    <dbReference type="NCBI Taxonomy" id="1069680"/>
    <lineage>
        <taxon>Eukaryota</taxon>
        <taxon>Fungi</taxon>
        <taxon>Dikarya</taxon>
        <taxon>Ascomycota</taxon>
        <taxon>Taphrinomycotina</taxon>
        <taxon>Pneumocystomycetes</taxon>
        <taxon>Pneumocystaceae</taxon>
        <taxon>Pneumocystis</taxon>
    </lineage>
</organism>
<dbReference type="GO" id="GO:0008270">
    <property type="term" value="F:zinc ion binding"/>
    <property type="evidence" value="ECO:0007669"/>
    <property type="project" value="UniProtKB-KW"/>
</dbReference>
<feature type="domain" description="RING-type" evidence="5">
    <location>
        <begin position="17"/>
        <end position="55"/>
    </location>
</feature>
<dbReference type="PROSITE" id="PS50089">
    <property type="entry name" value="ZF_RING_2"/>
    <property type="match status" value="1"/>
</dbReference>
<dbReference type="eggNOG" id="KOG2177">
    <property type="taxonomic scope" value="Eukaryota"/>
</dbReference>
<dbReference type="Proteomes" id="UP000011958">
    <property type="component" value="Unassembled WGS sequence"/>
</dbReference>
<keyword evidence="1" id="KW-0479">Metal-binding</keyword>
<dbReference type="InterPro" id="IPR013083">
    <property type="entry name" value="Znf_RING/FYVE/PHD"/>
</dbReference>
<dbReference type="EMBL" id="AFWA02000003">
    <property type="protein sequence ID" value="EMR10936.1"/>
    <property type="molecule type" value="Genomic_DNA"/>
</dbReference>
<dbReference type="PROSITE" id="PS00518">
    <property type="entry name" value="ZF_RING_1"/>
    <property type="match status" value="1"/>
</dbReference>
<dbReference type="SUPFAM" id="SSF57850">
    <property type="entry name" value="RING/U-box"/>
    <property type="match status" value="1"/>
</dbReference>
<accession>M7NUZ2</accession>
<dbReference type="VEuPathDB" id="FungiDB:PNEG_01081"/>
<dbReference type="GO" id="GO:0043161">
    <property type="term" value="P:proteasome-mediated ubiquitin-dependent protein catabolic process"/>
    <property type="evidence" value="ECO:0007669"/>
    <property type="project" value="TreeGrafter"/>
</dbReference>
<evidence type="ECO:0000256" key="2">
    <source>
        <dbReference type="ARBA" id="ARBA00022771"/>
    </source>
</evidence>
<dbReference type="Gene3D" id="3.30.40.10">
    <property type="entry name" value="Zinc/RING finger domain, C3HC4 (zinc finger)"/>
    <property type="match status" value="1"/>
</dbReference>
<keyword evidence="2 4" id="KW-0863">Zinc-finger</keyword>
<dbReference type="InterPro" id="IPR042755">
    <property type="entry name" value="COP1"/>
</dbReference>
<dbReference type="AlphaFoldDB" id="M7NUZ2"/>
<dbReference type="STRING" id="1069680.M7NUZ2"/>
<dbReference type="HOGENOM" id="CLU_719857_0_0_1"/>
<dbReference type="Pfam" id="PF13923">
    <property type="entry name" value="zf-C3HC4_2"/>
    <property type="match status" value="1"/>
</dbReference>
<evidence type="ECO:0000256" key="4">
    <source>
        <dbReference type="PROSITE-ProRule" id="PRU00175"/>
    </source>
</evidence>
<evidence type="ECO:0000313" key="7">
    <source>
        <dbReference type="Proteomes" id="UP000011958"/>
    </source>
</evidence>
<proteinExistence type="predicted"/>
<keyword evidence="3" id="KW-0862">Zinc</keyword>